<feature type="transmembrane region" description="Helical" evidence="1">
    <location>
        <begin position="173"/>
        <end position="204"/>
    </location>
</feature>
<keyword evidence="1" id="KW-1133">Transmembrane helix</keyword>
<comment type="caution">
    <text evidence="2">The sequence shown here is derived from an EMBL/GenBank/DDBJ whole genome shotgun (WGS) entry which is preliminary data.</text>
</comment>
<organism evidence="2 3">
    <name type="scientific">Chitinophaga agrisoli</name>
    <dbReference type="NCBI Taxonomy" id="2607653"/>
    <lineage>
        <taxon>Bacteria</taxon>
        <taxon>Pseudomonadati</taxon>
        <taxon>Bacteroidota</taxon>
        <taxon>Chitinophagia</taxon>
        <taxon>Chitinophagales</taxon>
        <taxon>Chitinophagaceae</taxon>
        <taxon>Chitinophaga</taxon>
    </lineage>
</organism>
<feature type="transmembrane region" description="Helical" evidence="1">
    <location>
        <begin position="448"/>
        <end position="467"/>
    </location>
</feature>
<reference evidence="2 3" key="2">
    <citation type="submission" date="2019-09" db="EMBL/GenBank/DDBJ databases">
        <authorList>
            <person name="Jin C."/>
        </authorList>
    </citation>
    <scope>NUCLEOTIDE SEQUENCE [LARGE SCALE GENOMIC DNA]</scope>
    <source>
        <strain evidence="2 3">BN140078</strain>
    </source>
</reference>
<evidence type="ECO:0000313" key="2">
    <source>
        <dbReference type="EMBL" id="KAA2238794.1"/>
    </source>
</evidence>
<dbReference type="Proteomes" id="UP000324611">
    <property type="component" value="Unassembled WGS sequence"/>
</dbReference>
<name>A0A5B2VIQ7_9BACT</name>
<protein>
    <recommendedName>
        <fullName evidence="4">Dolichyl-phosphate-mannose-protein mannosyltransferase</fullName>
    </recommendedName>
</protein>
<feature type="transmembrane region" description="Helical" evidence="1">
    <location>
        <begin position="213"/>
        <end position="231"/>
    </location>
</feature>
<keyword evidence="3" id="KW-1185">Reference proteome</keyword>
<feature type="transmembrane region" description="Helical" evidence="1">
    <location>
        <begin position="28"/>
        <end position="51"/>
    </location>
</feature>
<dbReference type="EMBL" id="VUOC01000004">
    <property type="protein sequence ID" value="KAA2238794.1"/>
    <property type="molecule type" value="Genomic_DNA"/>
</dbReference>
<feature type="transmembrane region" description="Helical" evidence="1">
    <location>
        <begin position="97"/>
        <end position="117"/>
    </location>
</feature>
<feature type="transmembrane region" description="Helical" evidence="1">
    <location>
        <begin position="149"/>
        <end position="167"/>
    </location>
</feature>
<feature type="transmembrane region" description="Helical" evidence="1">
    <location>
        <begin position="123"/>
        <end position="142"/>
    </location>
</feature>
<accession>A0A5B2VIQ7</accession>
<dbReference type="RefSeq" id="WP_149839973.1">
    <property type="nucleotide sequence ID" value="NZ_VUOC01000004.1"/>
</dbReference>
<gene>
    <name evidence="2" type="ORF">F0L74_21500</name>
</gene>
<reference evidence="2 3" key="1">
    <citation type="submission" date="2019-09" db="EMBL/GenBank/DDBJ databases">
        <title>Chitinophaga ginsengihumi sp. nov., isolated from soil of ginseng rhizosphere.</title>
        <authorList>
            <person name="Lee J."/>
        </authorList>
    </citation>
    <scope>NUCLEOTIDE SEQUENCE [LARGE SCALE GENOMIC DNA]</scope>
    <source>
        <strain evidence="2 3">BN140078</strain>
    </source>
</reference>
<feature type="transmembrane region" description="Helical" evidence="1">
    <location>
        <begin position="413"/>
        <end position="436"/>
    </location>
</feature>
<keyword evidence="1" id="KW-0472">Membrane</keyword>
<dbReference type="AlphaFoldDB" id="A0A5B2VIQ7"/>
<evidence type="ECO:0008006" key="4">
    <source>
        <dbReference type="Google" id="ProtNLM"/>
    </source>
</evidence>
<evidence type="ECO:0000256" key="1">
    <source>
        <dbReference type="SAM" id="Phobius"/>
    </source>
</evidence>
<feature type="transmembrane region" description="Helical" evidence="1">
    <location>
        <begin position="473"/>
        <end position="493"/>
    </location>
</feature>
<keyword evidence="1" id="KW-0812">Transmembrane</keyword>
<proteinExistence type="predicted"/>
<evidence type="ECO:0000313" key="3">
    <source>
        <dbReference type="Proteomes" id="UP000324611"/>
    </source>
</evidence>
<sequence length="510" mass="59426">MDKVRVMPYIIPEESFERYLFGARRKRLALCLLAMTVLTQFIVFKYFYPYASYIHGDSFAYLETAYDNLDINFYMVGYSRFLRLFSVFCGSDTGLVAFQYLFIQCSCLFFLFTLFYFYKPGRLVRIVLIGFIIINPLFLYLANLISSDAFFAAVSFIWLGLLIWIIHRPNTQILIWHTLVLFIAFSVRYNALIYPAISALAFLLSNQVTERKIVGIVASVLVCSIFVFYTGNRYKELTGVWQYSPFGGWQVANNAMYAYRYVDNTNRKPVPARFRDLDNMVRTHFDSTRDFTRYPNEAIKAGTFYMWSASLPLSKYKDIRFKDDTVASRLKKWATVAPIYADYGICIIKQYPWEYCKYFLLPNAIRYYAPPLEYLNSYNSGYSHVDSIAQRWFNYKTNNVYTRLRSPNVEVLYFYPILFGLTNTVLIVGIVCFTLLKGFKRSILFNKGLLLGTIIWSLNAVFTISSSSAALRFQSFFIVVTVVFTFLLIDYLWAVGKIEAKQSFPYKMGT</sequence>